<proteinExistence type="predicted"/>
<evidence type="ECO:0000256" key="1">
    <source>
        <dbReference type="SAM" id="MobiDB-lite"/>
    </source>
</evidence>
<evidence type="ECO:0000313" key="2">
    <source>
        <dbReference type="EMBL" id="CAI9117767.1"/>
    </source>
</evidence>
<feature type="compositionally biased region" description="Polar residues" evidence="1">
    <location>
        <begin position="168"/>
        <end position="179"/>
    </location>
</feature>
<gene>
    <name evidence="2" type="ORF">OLC1_LOCUS23776</name>
</gene>
<organism evidence="2 3">
    <name type="scientific">Oldenlandia corymbosa var. corymbosa</name>
    <dbReference type="NCBI Taxonomy" id="529605"/>
    <lineage>
        <taxon>Eukaryota</taxon>
        <taxon>Viridiplantae</taxon>
        <taxon>Streptophyta</taxon>
        <taxon>Embryophyta</taxon>
        <taxon>Tracheophyta</taxon>
        <taxon>Spermatophyta</taxon>
        <taxon>Magnoliopsida</taxon>
        <taxon>eudicotyledons</taxon>
        <taxon>Gunneridae</taxon>
        <taxon>Pentapetalae</taxon>
        <taxon>asterids</taxon>
        <taxon>lamiids</taxon>
        <taxon>Gentianales</taxon>
        <taxon>Rubiaceae</taxon>
        <taxon>Rubioideae</taxon>
        <taxon>Spermacoceae</taxon>
        <taxon>Hedyotis-Oldenlandia complex</taxon>
        <taxon>Oldenlandia</taxon>
    </lineage>
</organism>
<evidence type="ECO:0000313" key="3">
    <source>
        <dbReference type="Proteomes" id="UP001161247"/>
    </source>
</evidence>
<protein>
    <submittedName>
        <fullName evidence="2">OLC1v1019249C1</fullName>
    </submittedName>
</protein>
<dbReference type="EMBL" id="OX459126">
    <property type="protein sequence ID" value="CAI9117767.1"/>
    <property type="molecule type" value="Genomic_DNA"/>
</dbReference>
<dbReference type="AlphaFoldDB" id="A0AAV1EDY9"/>
<feature type="region of interest" description="Disordered" evidence="1">
    <location>
        <begin position="143"/>
        <end position="179"/>
    </location>
</feature>
<feature type="compositionally biased region" description="Basic and acidic residues" evidence="1">
    <location>
        <begin position="154"/>
        <end position="163"/>
    </location>
</feature>
<name>A0AAV1EDY9_OLDCO</name>
<dbReference type="Proteomes" id="UP001161247">
    <property type="component" value="Chromosome 9"/>
</dbReference>
<keyword evidence="3" id="KW-1185">Reference proteome</keyword>
<sequence>MQVVDKPSHPVTVIKPLEAQSKNRPAVVQPLTDSIVADAVFGKQVTATAAPKIEVQRESLETQRVRPILDTSTAGKISAQRVDIVAAAVVPTNAGSLVATPAAVATEALVATLDATENGAVNQRYDADPRNAATETRQLLIPLTSSRGQIPPPGDKENRRESMVETPSFAQPPSTQLISEDSASFRSQHPLIQYLQFQKMIR</sequence>
<accession>A0AAV1EDY9</accession>
<reference evidence="2" key="1">
    <citation type="submission" date="2023-03" db="EMBL/GenBank/DDBJ databases">
        <authorList>
            <person name="Julca I."/>
        </authorList>
    </citation>
    <scope>NUCLEOTIDE SEQUENCE</scope>
</reference>